<evidence type="ECO:0000313" key="6">
    <source>
        <dbReference type="Proteomes" id="UP001150266"/>
    </source>
</evidence>
<dbReference type="PANTHER" id="PTHR15574">
    <property type="entry name" value="WD REPEAT DOMAIN-CONTAINING FAMILY"/>
    <property type="match status" value="1"/>
</dbReference>
<dbReference type="GO" id="GO:0045717">
    <property type="term" value="P:negative regulation of fatty acid biosynthetic process"/>
    <property type="evidence" value="ECO:0007669"/>
    <property type="project" value="TreeGrafter"/>
</dbReference>
<evidence type="ECO:0000256" key="3">
    <source>
        <dbReference type="PROSITE-ProRule" id="PRU00221"/>
    </source>
</evidence>
<gene>
    <name evidence="5" type="ORF">J3R30DRAFT_3458986</name>
</gene>
<dbReference type="GO" id="GO:0080008">
    <property type="term" value="C:Cul4-RING E3 ubiquitin ligase complex"/>
    <property type="evidence" value="ECO:0007669"/>
    <property type="project" value="TreeGrafter"/>
</dbReference>
<dbReference type="Gene3D" id="2.130.10.10">
    <property type="entry name" value="YVTN repeat-like/Quinoprotein amine dehydrogenase"/>
    <property type="match status" value="2"/>
</dbReference>
<accession>A0A9W9DRJ2</accession>
<sequence length="517" mass="57672">MSSWRRMDVLGPHVRARPRLIIGASASSSTLFDHGLPYSMKLRAHSSCINALALSSNEGRFLASGGDDLDVHLWDFHQEDITEPCHTFIGPRSNIFCLEFSRSNQYLFVAGTDTMVHQYDVSRLGSDSNSRNDGLPTNMFRENDTVRDVTCSPFHDEIFLSGSDNGRIIQHDARLSPSSNIRAADIIQLTAEVTSIKFHPTMEHLFLTSDSKSNVHLRDSRMAFGPQKSRSKEGIVRSFHTTIAKRNIGTMSNPESSSVAFDREGQKLAVTSLHYYPTIYSISNPYPIAICTDNSVERSSGQRRYSNSCTMKHGSFGRPEPNSVVDYYCGGSDDFCGYVWKIPPVETLIAQRDEISANEWRMEDSDMIGFTEKIDAPVFVPTELSTPSAILRGHNSIVNTTLIHPQFPLILTAGIESAIVLHSPFASCPFSQKLSPTPQEVRQLPSSTTLEEVRVIDPLSLQPESADRVNPDETELDTIRLFDSILRREGETDPFEVRPWVQVSEDENEASSDTSSI</sequence>
<dbReference type="Pfam" id="PF00400">
    <property type="entry name" value="WD40"/>
    <property type="match status" value="2"/>
</dbReference>
<dbReference type="Proteomes" id="UP001150266">
    <property type="component" value="Unassembled WGS sequence"/>
</dbReference>
<evidence type="ECO:0000313" key="5">
    <source>
        <dbReference type="EMBL" id="KAJ4482379.1"/>
    </source>
</evidence>
<dbReference type="InterPro" id="IPR015943">
    <property type="entry name" value="WD40/YVTN_repeat-like_dom_sf"/>
</dbReference>
<proteinExistence type="predicted"/>
<dbReference type="AlphaFoldDB" id="A0A9W9DRJ2"/>
<keyword evidence="6" id="KW-1185">Reference proteome</keyword>
<reference evidence="5" key="1">
    <citation type="submission" date="2022-08" db="EMBL/GenBank/DDBJ databases">
        <title>A Global Phylogenomic Analysis of the Shiitake Genus Lentinula.</title>
        <authorList>
            <consortium name="DOE Joint Genome Institute"/>
            <person name="Sierra-Patev S."/>
            <person name="Min B."/>
            <person name="Naranjo-Ortiz M."/>
            <person name="Looney B."/>
            <person name="Konkel Z."/>
            <person name="Slot J.C."/>
            <person name="Sakamoto Y."/>
            <person name="Steenwyk J.L."/>
            <person name="Rokas A."/>
            <person name="Carro J."/>
            <person name="Camarero S."/>
            <person name="Ferreira P."/>
            <person name="Molpeceres G."/>
            <person name="Ruiz-Duenas F.J."/>
            <person name="Serrano A."/>
            <person name="Henrissat B."/>
            <person name="Drula E."/>
            <person name="Hughes K.W."/>
            <person name="Mata J.L."/>
            <person name="Ishikawa N.K."/>
            <person name="Vargas-Isla R."/>
            <person name="Ushijima S."/>
            <person name="Smith C.A."/>
            <person name="Ahrendt S."/>
            <person name="Andreopoulos W."/>
            <person name="He G."/>
            <person name="Labutti K."/>
            <person name="Lipzen A."/>
            <person name="Ng V."/>
            <person name="Riley R."/>
            <person name="Sandor L."/>
            <person name="Barry K."/>
            <person name="Martinez A.T."/>
            <person name="Xiao Y."/>
            <person name="Gibbons J.G."/>
            <person name="Terashima K."/>
            <person name="Grigoriev I.V."/>
            <person name="Hibbett D.S."/>
        </authorList>
    </citation>
    <scope>NUCLEOTIDE SEQUENCE</scope>
    <source>
        <strain evidence="5">JLM2183</strain>
    </source>
</reference>
<name>A0A9W9DRJ2_9AGAR</name>
<dbReference type="PROSITE" id="PS50082">
    <property type="entry name" value="WD_REPEATS_2"/>
    <property type="match status" value="1"/>
</dbReference>
<dbReference type="InterPro" id="IPR045151">
    <property type="entry name" value="DCAF8"/>
</dbReference>
<organism evidence="5 6">
    <name type="scientific">Lentinula aciculospora</name>
    <dbReference type="NCBI Taxonomy" id="153920"/>
    <lineage>
        <taxon>Eukaryota</taxon>
        <taxon>Fungi</taxon>
        <taxon>Dikarya</taxon>
        <taxon>Basidiomycota</taxon>
        <taxon>Agaricomycotina</taxon>
        <taxon>Agaricomycetes</taxon>
        <taxon>Agaricomycetidae</taxon>
        <taxon>Agaricales</taxon>
        <taxon>Marasmiineae</taxon>
        <taxon>Omphalotaceae</taxon>
        <taxon>Lentinula</taxon>
    </lineage>
</organism>
<evidence type="ECO:0000256" key="1">
    <source>
        <dbReference type="ARBA" id="ARBA00022574"/>
    </source>
</evidence>
<dbReference type="SMART" id="SM00320">
    <property type="entry name" value="WD40"/>
    <property type="match status" value="5"/>
</dbReference>
<keyword evidence="2" id="KW-0677">Repeat</keyword>
<dbReference type="EMBL" id="JAOTPV010000005">
    <property type="protein sequence ID" value="KAJ4482379.1"/>
    <property type="molecule type" value="Genomic_DNA"/>
</dbReference>
<dbReference type="SUPFAM" id="SSF50978">
    <property type="entry name" value="WD40 repeat-like"/>
    <property type="match status" value="1"/>
</dbReference>
<dbReference type="InterPro" id="IPR036322">
    <property type="entry name" value="WD40_repeat_dom_sf"/>
</dbReference>
<protein>
    <submittedName>
        <fullName evidence="5">WD40 repeat-like protein</fullName>
    </submittedName>
</protein>
<evidence type="ECO:0000256" key="4">
    <source>
        <dbReference type="SAM" id="MobiDB-lite"/>
    </source>
</evidence>
<feature type="region of interest" description="Disordered" evidence="4">
    <location>
        <begin position="496"/>
        <end position="517"/>
    </location>
</feature>
<dbReference type="OrthoDB" id="4869960at2759"/>
<feature type="repeat" description="WD" evidence="3">
    <location>
        <begin position="42"/>
        <end position="84"/>
    </location>
</feature>
<keyword evidence="1 3" id="KW-0853">WD repeat</keyword>
<comment type="caution">
    <text evidence="5">The sequence shown here is derived from an EMBL/GenBank/DDBJ whole genome shotgun (WGS) entry which is preliminary data.</text>
</comment>
<dbReference type="PROSITE" id="PS50294">
    <property type="entry name" value="WD_REPEATS_REGION"/>
    <property type="match status" value="1"/>
</dbReference>
<dbReference type="InterPro" id="IPR001680">
    <property type="entry name" value="WD40_rpt"/>
</dbReference>
<evidence type="ECO:0000256" key="2">
    <source>
        <dbReference type="ARBA" id="ARBA00022737"/>
    </source>
</evidence>
<dbReference type="PANTHER" id="PTHR15574:SF40">
    <property type="entry name" value="WD AND TETRATRICOPEPTIDE REPEATS PROTEIN 1"/>
    <property type="match status" value="1"/>
</dbReference>
<dbReference type="GO" id="GO:0005737">
    <property type="term" value="C:cytoplasm"/>
    <property type="evidence" value="ECO:0007669"/>
    <property type="project" value="TreeGrafter"/>
</dbReference>